<comment type="similarity">
    <text evidence="1">Belongs to the glycosyl hydrolase 13 family.</text>
</comment>
<keyword evidence="2" id="KW-0378">Hydrolase</keyword>
<dbReference type="PANTHER" id="PTHR10357">
    <property type="entry name" value="ALPHA-AMYLASE FAMILY MEMBER"/>
    <property type="match status" value="1"/>
</dbReference>
<dbReference type="SUPFAM" id="SSF51445">
    <property type="entry name" value="(Trans)glycosidases"/>
    <property type="match status" value="1"/>
</dbReference>
<dbReference type="InterPro" id="IPR012769">
    <property type="entry name" value="Trehalose_TreC"/>
</dbReference>
<sequence length="548" mass="63241">MDFRKKTIYQIYPKSFKDSNGDGVGDLQGVIQKLPYLADLGIDMIWFNPFFSSPQRDNGYDISDYYSIDPLYGTMADFDQLIAEMSAYGIEMMLDMVFNHTSTEHVWFQKALQGDKRYQDYYLIRPKKEDGAPPTNWQSKFGGSAWSPFGESDTDCYLHLFDPTQADLNWRNPDVRQEMSRVVNFWIDKGVKGFRFDVINLIGKDDVLLDADDGIGKARYTDRPIVHDYLQELNRSSFGRINSVTVGEMSATTIENCLLYSHPERNELDMTFNFHHLKVDYEDGEKWSDIPFRFDELSGLLHEWGEKMADGNGWNALFWNNHDQPRAVSRFGNDTTYRNESATMLATAIHLSRGTPFIFQGEEIGLTNPYYSDLHSYRDVESINACHMLTEKGYSTKDCMQILQKKSRDNGRIPMPWNDGPNGGFSTSEPWIPLGKNWQTINVQSETEHGVIHPYYKQLIALRKELDIIAYGDYHAYARKHEGIYAFTRTYGEEKLLVLTNFTDKKQRVALQPEWLNGSILIHNYPDSHTLSADMILQPYEALAILVK</sequence>
<dbReference type="GO" id="GO:0005993">
    <property type="term" value="P:trehalose catabolic process"/>
    <property type="evidence" value="ECO:0007669"/>
    <property type="project" value="InterPro"/>
</dbReference>
<dbReference type="NCBIfam" id="NF008183">
    <property type="entry name" value="PRK10933.1"/>
    <property type="match status" value="1"/>
</dbReference>
<dbReference type="CDD" id="cd11333">
    <property type="entry name" value="AmyAc_SI_OligoGlu_DGase"/>
    <property type="match status" value="1"/>
</dbReference>
<evidence type="ECO:0000256" key="4">
    <source>
        <dbReference type="NCBIfam" id="TIGR02403"/>
    </source>
</evidence>
<evidence type="ECO:0000259" key="5">
    <source>
        <dbReference type="SMART" id="SM00642"/>
    </source>
</evidence>
<dbReference type="EC" id="3.2.1.93" evidence="4"/>
<dbReference type="GO" id="GO:0004556">
    <property type="term" value="F:alpha-amylase activity"/>
    <property type="evidence" value="ECO:0007669"/>
    <property type="project" value="TreeGrafter"/>
</dbReference>
<dbReference type="AlphaFoldDB" id="A0A430B0P1"/>
<dbReference type="Gene3D" id="2.60.40.1180">
    <property type="entry name" value="Golgi alpha-mannosidase II"/>
    <property type="match status" value="1"/>
</dbReference>
<dbReference type="SMART" id="SM00642">
    <property type="entry name" value="Aamy"/>
    <property type="match status" value="1"/>
</dbReference>
<organism evidence="6 7">
    <name type="scientific">Vagococcus acidifermentans</name>
    <dbReference type="NCBI Taxonomy" id="564710"/>
    <lineage>
        <taxon>Bacteria</taxon>
        <taxon>Bacillati</taxon>
        <taxon>Bacillota</taxon>
        <taxon>Bacilli</taxon>
        <taxon>Lactobacillales</taxon>
        <taxon>Enterococcaceae</taxon>
        <taxon>Vagococcus</taxon>
    </lineage>
</organism>
<keyword evidence="3" id="KW-0326">Glycosidase</keyword>
<dbReference type="Pfam" id="PF00128">
    <property type="entry name" value="Alpha-amylase"/>
    <property type="match status" value="1"/>
</dbReference>
<dbReference type="Proteomes" id="UP000286773">
    <property type="component" value="Unassembled WGS sequence"/>
</dbReference>
<dbReference type="PANTHER" id="PTHR10357:SF217">
    <property type="entry name" value="TREHALOSE-6-PHOSPHATE HYDROLASE"/>
    <property type="match status" value="1"/>
</dbReference>
<dbReference type="Gene3D" id="3.20.20.80">
    <property type="entry name" value="Glycosidases"/>
    <property type="match status" value="1"/>
</dbReference>
<evidence type="ECO:0000313" key="7">
    <source>
        <dbReference type="Proteomes" id="UP000286773"/>
    </source>
</evidence>
<reference evidence="6 7" key="1">
    <citation type="submission" date="2017-05" db="EMBL/GenBank/DDBJ databases">
        <title>Vagococcus spp. assemblies.</title>
        <authorList>
            <person name="Gulvik C.A."/>
        </authorList>
    </citation>
    <scope>NUCLEOTIDE SEQUENCE [LARGE SCALE GENOMIC DNA]</scope>
    <source>
        <strain evidence="6 7">LMG 24798</strain>
    </source>
</reference>
<gene>
    <name evidence="6" type="ORF">CBF27_03025</name>
</gene>
<dbReference type="InterPro" id="IPR006047">
    <property type="entry name" value="GH13_cat_dom"/>
</dbReference>
<dbReference type="EMBL" id="NGKC01000002">
    <property type="protein sequence ID" value="RSU13888.1"/>
    <property type="molecule type" value="Genomic_DNA"/>
</dbReference>
<evidence type="ECO:0000256" key="3">
    <source>
        <dbReference type="ARBA" id="ARBA00023295"/>
    </source>
</evidence>
<dbReference type="GO" id="GO:0005737">
    <property type="term" value="C:cytoplasm"/>
    <property type="evidence" value="ECO:0007669"/>
    <property type="project" value="UniProtKB-UniRule"/>
</dbReference>
<dbReference type="Pfam" id="PF23915">
    <property type="entry name" value="SusG_C"/>
    <property type="match status" value="1"/>
</dbReference>
<dbReference type="NCBIfam" id="TIGR02403">
    <property type="entry name" value="trehalose_treC"/>
    <property type="match status" value="1"/>
</dbReference>
<evidence type="ECO:0000256" key="2">
    <source>
        <dbReference type="ARBA" id="ARBA00022801"/>
    </source>
</evidence>
<dbReference type="Gene3D" id="3.90.400.10">
    <property type="entry name" value="Oligo-1,6-glucosidase, Domain 2"/>
    <property type="match status" value="1"/>
</dbReference>
<dbReference type="InterPro" id="IPR045857">
    <property type="entry name" value="O16G_dom_2"/>
</dbReference>
<evidence type="ECO:0000313" key="6">
    <source>
        <dbReference type="EMBL" id="RSU13888.1"/>
    </source>
</evidence>
<dbReference type="RefSeq" id="WP_126812284.1">
    <property type="nucleotide sequence ID" value="NZ_NGKC01000002.1"/>
</dbReference>
<keyword evidence="7" id="KW-1185">Reference proteome</keyword>
<feature type="domain" description="Glycosyl hydrolase family 13 catalytic" evidence="5">
    <location>
        <begin position="10"/>
        <end position="412"/>
    </location>
</feature>
<accession>A0A430B0P1</accession>
<dbReference type="InterPro" id="IPR013780">
    <property type="entry name" value="Glyco_hydro_b"/>
</dbReference>
<dbReference type="FunFam" id="3.20.20.80:FF:000064">
    <property type="entry name" value="Oligo-1,6-glucosidase"/>
    <property type="match status" value="1"/>
</dbReference>
<dbReference type="OrthoDB" id="9805159at2"/>
<comment type="caution">
    <text evidence="6">The sequence shown here is derived from an EMBL/GenBank/DDBJ whole genome shotgun (WGS) entry which is preliminary data.</text>
</comment>
<evidence type="ECO:0000256" key="1">
    <source>
        <dbReference type="ARBA" id="ARBA00008061"/>
    </source>
</evidence>
<protein>
    <recommendedName>
        <fullName evidence="4">Alpha,alpha-phosphotrehalase</fullName>
        <ecNumber evidence="4">3.2.1.93</ecNumber>
    </recommendedName>
</protein>
<dbReference type="SUPFAM" id="SSF51011">
    <property type="entry name" value="Glycosyl hydrolase domain"/>
    <property type="match status" value="1"/>
</dbReference>
<dbReference type="GO" id="GO:0008788">
    <property type="term" value="F:alpha,alpha-phosphotrehalase activity"/>
    <property type="evidence" value="ECO:0007669"/>
    <property type="project" value="UniProtKB-UniRule"/>
</dbReference>
<dbReference type="InterPro" id="IPR017853">
    <property type="entry name" value="GH"/>
</dbReference>
<dbReference type="InterPro" id="IPR056300">
    <property type="entry name" value="SusG-like_C"/>
</dbReference>
<proteinExistence type="inferred from homology"/>
<name>A0A430B0P1_9ENTE</name>
<dbReference type="FunFam" id="3.90.400.10:FF:000002">
    <property type="entry name" value="Sucrose isomerase"/>
    <property type="match status" value="1"/>
</dbReference>